<dbReference type="EMBL" id="MLAK01001058">
    <property type="protein sequence ID" value="OHS98398.1"/>
    <property type="molecule type" value="Genomic_DNA"/>
</dbReference>
<feature type="compositionally biased region" description="Low complexity" evidence="4">
    <location>
        <begin position="27"/>
        <end position="61"/>
    </location>
</feature>
<evidence type="ECO:0000313" key="6">
    <source>
        <dbReference type="EMBL" id="OHS98398.1"/>
    </source>
</evidence>
<evidence type="ECO:0000256" key="1">
    <source>
        <dbReference type="ARBA" id="ARBA00004123"/>
    </source>
</evidence>
<name>A0A1J4JGX4_9EUKA</name>
<protein>
    <recommendedName>
        <fullName evidence="5">V-SNARE coiled-coil homology domain-containing protein</fullName>
    </recommendedName>
</protein>
<keyword evidence="7" id="KW-1185">Reference proteome</keyword>
<dbReference type="RefSeq" id="XP_068351535.1">
    <property type="nucleotide sequence ID" value="XM_068510128.1"/>
</dbReference>
<dbReference type="PROSITE" id="PS50892">
    <property type="entry name" value="V_SNARE"/>
    <property type="match status" value="1"/>
</dbReference>
<comment type="subcellular location">
    <subcellularLocation>
        <location evidence="1">Nucleus</location>
    </subcellularLocation>
</comment>
<dbReference type="CDD" id="cd15843">
    <property type="entry name" value="R-SNARE"/>
    <property type="match status" value="1"/>
</dbReference>
<dbReference type="AlphaFoldDB" id="A0A1J4JGX4"/>
<proteinExistence type="predicted"/>
<feature type="domain" description="V-SNARE coiled-coil homology" evidence="5">
    <location>
        <begin position="385"/>
        <end position="440"/>
    </location>
</feature>
<evidence type="ECO:0000259" key="5">
    <source>
        <dbReference type="PROSITE" id="PS50892"/>
    </source>
</evidence>
<dbReference type="PANTHER" id="PTHR45093">
    <property type="entry name" value="TRANSCRIPTION ACTIVATOR MSS11"/>
    <property type="match status" value="1"/>
</dbReference>
<keyword evidence="2" id="KW-0539">Nucleus</keyword>
<accession>A0A1J4JGX4</accession>
<reference evidence="6" key="1">
    <citation type="submission" date="2016-10" db="EMBL/GenBank/DDBJ databases">
        <authorList>
            <person name="Benchimol M."/>
            <person name="Almeida L.G."/>
            <person name="Vasconcelos A.T."/>
            <person name="Perreira-Neves A."/>
            <person name="Rosa I.A."/>
            <person name="Tasca T."/>
            <person name="Bogo M.R."/>
            <person name="de Souza W."/>
        </authorList>
    </citation>
    <scope>NUCLEOTIDE SEQUENCE [LARGE SCALE GENOMIC DNA]</scope>
    <source>
        <strain evidence="6">K</strain>
    </source>
</reference>
<dbReference type="InterPro" id="IPR042855">
    <property type="entry name" value="V_SNARE_CC"/>
</dbReference>
<dbReference type="VEuPathDB" id="TrichDB:TRFO_35213"/>
<evidence type="ECO:0000256" key="2">
    <source>
        <dbReference type="ARBA" id="ARBA00023242"/>
    </source>
</evidence>
<dbReference type="Pfam" id="PF00957">
    <property type="entry name" value="Synaptobrevin"/>
    <property type="match status" value="1"/>
</dbReference>
<dbReference type="Proteomes" id="UP000179807">
    <property type="component" value="Unassembled WGS sequence"/>
</dbReference>
<feature type="region of interest" description="Disordered" evidence="4">
    <location>
        <begin position="22"/>
        <end position="88"/>
    </location>
</feature>
<sequence>MYKYEHPIPLAALNNSALFIEDKPLAQQQQNPQQQQQQQQNPQQQQQQNPQQQQQNPQQQLKEGESEEKKEENQNQEKNENEERKNEVKLNKNEKNIVVVDLKTNEKKILFTGNIISKQITREFIDFIVDSNIIVRIDLVNKDKFDIELIEEPSADDQKSSNSDKFYKILIDLSSCFAWKIFNSTNFAFLLKDNFSLVVVDSSGKTQKVETCEKNETVILFDIIDDHGKPNYRNGSFILVVTSAHVSIFVVDQKSGKIKRVRHVSTSSVVIEASITSWGILLLRMLTSVQMITLPDPSYSAIGTLPIDEMTSKATLIKYEGLICFEAENNLVTIYLRDDDLPPCFSPAEHPPIEPPKSTGMKKLFGKKTATLQEADESFQYKRAPEKNPAGTIAETQEIMQQLLSKAAERGDALNELEIKAEHLMKSAQMFRKNVRKFRK</sequence>
<dbReference type="GeneID" id="94844832"/>
<dbReference type="SUPFAM" id="SSF81995">
    <property type="entry name" value="beta-sandwich domain of Sec23/24"/>
    <property type="match status" value="1"/>
</dbReference>
<evidence type="ECO:0000313" key="7">
    <source>
        <dbReference type="Proteomes" id="UP000179807"/>
    </source>
</evidence>
<dbReference type="GO" id="GO:0005634">
    <property type="term" value="C:nucleus"/>
    <property type="evidence" value="ECO:0007669"/>
    <property type="project" value="UniProtKB-SubCell"/>
</dbReference>
<dbReference type="Gene3D" id="1.20.5.110">
    <property type="match status" value="1"/>
</dbReference>
<comment type="caution">
    <text evidence="6">The sequence shown here is derived from an EMBL/GenBank/DDBJ whole genome shotgun (WGS) entry which is preliminary data.</text>
</comment>
<feature type="compositionally biased region" description="Basic and acidic residues" evidence="4">
    <location>
        <begin position="62"/>
        <end position="88"/>
    </location>
</feature>
<gene>
    <name evidence="6" type="ORF">TRFO_35213</name>
</gene>
<evidence type="ECO:0000256" key="4">
    <source>
        <dbReference type="SAM" id="MobiDB-lite"/>
    </source>
</evidence>
<dbReference type="PANTHER" id="PTHR45093:SF2">
    <property type="entry name" value="LISH DOMAIN-CONTAINING PROTEIN"/>
    <property type="match status" value="1"/>
</dbReference>
<keyword evidence="3" id="KW-0175">Coiled coil</keyword>
<organism evidence="6 7">
    <name type="scientific">Tritrichomonas foetus</name>
    <dbReference type="NCBI Taxonomy" id="1144522"/>
    <lineage>
        <taxon>Eukaryota</taxon>
        <taxon>Metamonada</taxon>
        <taxon>Parabasalia</taxon>
        <taxon>Tritrichomonadida</taxon>
        <taxon>Tritrichomonadidae</taxon>
        <taxon>Tritrichomonas</taxon>
    </lineage>
</organism>
<dbReference type="SUPFAM" id="SSF58038">
    <property type="entry name" value="SNARE fusion complex"/>
    <property type="match status" value="1"/>
</dbReference>
<evidence type="ECO:0000256" key="3">
    <source>
        <dbReference type="PROSITE-ProRule" id="PRU00290"/>
    </source>
</evidence>